<reference evidence="1" key="1">
    <citation type="journal article" date="2024" name="Int. J. Syst. Evol. Microbiol.">
        <title>Brooklawnia propionicigenes sp. nov., a facultatively anaerobic, propionate-producing bacterium isolated from a methanogenic reactor treating waste from cattle farms.</title>
        <authorList>
            <person name="Akita Y."/>
            <person name="Ueki A."/>
            <person name="Tonouchi A."/>
            <person name="Sugawara Y."/>
            <person name="Honma S."/>
            <person name="Kaku N."/>
            <person name="Ueki K."/>
        </authorList>
    </citation>
    <scope>NUCLEOTIDE SEQUENCE</scope>
    <source>
        <strain evidence="1">SH051</strain>
    </source>
</reference>
<dbReference type="KEGG" id="broo:brsh051_26120"/>
<dbReference type="EMBL" id="AP028056">
    <property type="protein sequence ID" value="BEH03331.1"/>
    <property type="molecule type" value="Genomic_DNA"/>
</dbReference>
<protein>
    <submittedName>
        <fullName evidence="1">Uncharacterized protein</fullName>
    </submittedName>
</protein>
<evidence type="ECO:0000313" key="1">
    <source>
        <dbReference type="EMBL" id="BEH03331.1"/>
    </source>
</evidence>
<dbReference type="AlphaFoldDB" id="A0AAN0K7V3"/>
<sequence length="77" mass="8471">MHDRNQRAEDAVGGLEVHLPEFASIDPLDRDSCTHRFIMPRLSPDKHIAAPRGDGTAMRGHDADGVSLRPWRAVSSA</sequence>
<gene>
    <name evidence="1" type="ORF">brsh051_26120</name>
</gene>
<dbReference type="Proteomes" id="UP001431656">
    <property type="component" value="Chromosome"/>
</dbReference>
<organism evidence="1 2">
    <name type="scientific">Brooklawnia propionicigenes</name>
    <dbReference type="NCBI Taxonomy" id="3041175"/>
    <lineage>
        <taxon>Bacteria</taxon>
        <taxon>Bacillati</taxon>
        <taxon>Actinomycetota</taxon>
        <taxon>Actinomycetes</taxon>
        <taxon>Propionibacteriales</taxon>
        <taxon>Propionibacteriaceae</taxon>
        <taxon>Brooklawnia</taxon>
    </lineage>
</organism>
<keyword evidence="2" id="KW-1185">Reference proteome</keyword>
<proteinExistence type="predicted"/>
<evidence type="ECO:0000313" key="2">
    <source>
        <dbReference type="Proteomes" id="UP001431656"/>
    </source>
</evidence>
<name>A0AAN0K7V3_9ACTN</name>
<accession>A0AAN0K7V3</accession>